<proteinExistence type="predicted"/>
<protein>
    <submittedName>
        <fullName evidence="1">Tail fiber protein</fullName>
    </submittedName>
</protein>
<dbReference type="CDD" id="cd22641">
    <property type="entry name" value="C24-like"/>
    <property type="match status" value="1"/>
</dbReference>
<gene>
    <name evidence="1" type="ORF">BcepIL02_gp58</name>
</gene>
<dbReference type="OrthoDB" id="365at10239"/>
<sequence>MSLKLTNNGVSKLASSLGPDDTSLAVLPGDGSKFPALAAGDWFPATIIKSDAFSEIVKVTGRSGDTFTIVRGFESTAVLTFSPGDRVELRSTAFSLQNTSDVTPASANLDRTINLRSLYQILDLLEPVGTVKYWDSDDPPPPGYFVCNGQNGTPDWRDRFIVGAGASYARRATGGANTVTLGPEHMPVHSHGVRDPGHAHGVADPGHNHYVNDPGHNHNNGIFSRLLRPPYPGSITGSDTAGSGSEQAVGGGDSADIVPSGTGIWLNGSGTGISIYGSGTGIWLDNAGGGQTHENRPPYVAIPIIRKMVTAISTLG</sequence>
<dbReference type="GeneID" id="7943942"/>
<dbReference type="KEGG" id="vg:7943942"/>
<dbReference type="Proteomes" id="UP000001481">
    <property type="component" value="Segment"/>
</dbReference>
<evidence type="ECO:0000313" key="1">
    <source>
        <dbReference type="EMBL" id="ACR15051.1"/>
    </source>
</evidence>
<dbReference type="RefSeq" id="YP_002922730.1">
    <property type="nucleotide sequence ID" value="NC_012743.2"/>
</dbReference>
<reference evidence="1 2" key="1">
    <citation type="journal article" date="2011" name="J. Bacteriol.">
        <title>Genomes and Characterization of Phages Bcep22 and BcepIL02, Founders of a Novel Phage Type in Burkholderia cenocepacia.</title>
        <authorList>
            <person name="Gill J.J."/>
            <person name="Summer E.J."/>
            <person name="Russell W.K."/>
            <person name="Cologna S.M."/>
            <person name="Carlile T.M."/>
            <person name="Fuller A.C."/>
            <person name="Kitsopoulos K."/>
            <person name="Mebane L.M."/>
            <person name="Parkinson B.N."/>
            <person name="Sullivan D."/>
            <person name="Carmody L.A."/>
            <person name="Gonzalez C.F."/>
            <person name="Lipuma J.J."/>
            <person name="Young R."/>
        </authorList>
    </citation>
    <scope>NUCLEOTIDE SEQUENCE [LARGE SCALE GENOMIC DNA]</scope>
</reference>
<dbReference type="EMBL" id="FJ937737">
    <property type="protein sequence ID" value="ACR15051.1"/>
    <property type="molecule type" value="Genomic_DNA"/>
</dbReference>
<accession>C5IHQ0</accession>
<evidence type="ECO:0000313" key="2">
    <source>
        <dbReference type="Proteomes" id="UP000001481"/>
    </source>
</evidence>
<dbReference type="SUPFAM" id="SSF88874">
    <property type="entry name" value="Receptor-binding domain of short tail fibre protein gp12"/>
    <property type="match status" value="1"/>
</dbReference>
<organism evidence="1 2">
    <name type="scientific">Burkholderia phage BcepIL02</name>
    <dbReference type="NCBI Taxonomy" id="2886898"/>
    <lineage>
        <taxon>Viruses</taxon>
        <taxon>Duplodnaviria</taxon>
        <taxon>Heunggongvirae</taxon>
        <taxon>Uroviricota</taxon>
        <taxon>Caudoviricetes</taxon>
        <taxon>Lessievirus</taxon>
        <taxon>Lessievirus bcepil02</taxon>
    </lineage>
</organism>
<name>C5IHQ0_9CAUD</name>
<keyword evidence="2" id="KW-1185">Reference proteome</keyword>